<dbReference type="SUPFAM" id="SSF50729">
    <property type="entry name" value="PH domain-like"/>
    <property type="match status" value="1"/>
</dbReference>
<keyword evidence="4" id="KW-0496">Mitochondrion</keyword>
<dbReference type="EMBL" id="CDSF01000001">
    <property type="protein sequence ID" value="CEO94717.1"/>
    <property type="molecule type" value="Genomic_DNA"/>
</dbReference>
<evidence type="ECO:0000313" key="3">
    <source>
        <dbReference type="EMBL" id="CEO94717.1"/>
    </source>
</evidence>
<dbReference type="InterPro" id="IPR011993">
    <property type="entry name" value="PH-like_dom_sf"/>
</dbReference>
<proteinExistence type="predicted"/>
<protein>
    <recommendedName>
        <fullName evidence="2">PH domain-containing protein</fullName>
    </recommendedName>
</protein>
<reference evidence="4 6" key="2">
    <citation type="submission" date="2018-03" db="EMBL/GenBank/DDBJ databases">
        <authorList>
            <person name="Fogelqvist J."/>
        </authorList>
    </citation>
    <scope>NUCLEOTIDE SEQUENCE [LARGE SCALE GENOMIC DNA]</scope>
</reference>
<dbReference type="OrthoDB" id="10260133at2759"/>
<dbReference type="InterPro" id="IPR001849">
    <property type="entry name" value="PH_domain"/>
</dbReference>
<geneLocation type="mitochondrion" evidence="4"/>
<name>A0A0G4II15_PLABS</name>
<evidence type="ECO:0000313" key="4">
    <source>
        <dbReference type="EMBL" id="SPQ93024.1"/>
    </source>
</evidence>
<dbReference type="AlphaFoldDB" id="A0A0G4II15"/>
<dbReference type="EMBL" id="OVEO01000001">
    <property type="protein sequence ID" value="SPQ93024.1"/>
    <property type="molecule type" value="Genomic_DNA"/>
</dbReference>
<dbReference type="PROSITE" id="PS50003">
    <property type="entry name" value="PH_DOMAIN"/>
    <property type="match status" value="1"/>
</dbReference>
<evidence type="ECO:0000313" key="6">
    <source>
        <dbReference type="Proteomes" id="UP000290189"/>
    </source>
</evidence>
<gene>
    <name evidence="3" type="ORF">PBRA_000503</name>
    <name evidence="4" type="ORF">PLBR_LOCUS239</name>
</gene>
<feature type="region of interest" description="Disordered" evidence="1">
    <location>
        <begin position="39"/>
        <end position="69"/>
    </location>
</feature>
<evidence type="ECO:0000313" key="5">
    <source>
        <dbReference type="Proteomes" id="UP000039324"/>
    </source>
</evidence>
<dbReference type="OMA" id="LCESSIM"/>
<organism evidence="3 5">
    <name type="scientific">Plasmodiophora brassicae</name>
    <name type="common">Clubroot disease agent</name>
    <dbReference type="NCBI Taxonomy" id="37360"/>
    <lineage>
        <taxon>Eukaryota</taxon>
        <taxon>Sar</taxon>
        <taxon>Rhizaria</taxon>
        <taxon>Endomyxa</taxon>
        <taxon>Phytomyxea</taxon>
        <taxon>Plasmodiophorida</taxon>
        <taxon>Plasmodiophoridae</taxon>
        <taxon>Plasmodiophora</taxon>
    </lineage>
</organism>
<dbReference type="Gene3D" id="2.30.29.30">
    <property type="entry name" value="Pleckstrin-homology domain (PH domain)/Phosphotyrosine-binding domain (PTB)"/>
    <property type="match status" value="1"/>
</dbReference>
<feature type="domain" description="PH" evidence="2">
    <location>
        <begin position="340"/>
        <end position="435"/>
    </location>
</feature>
<feature type="compositionally biased region" description="Low complexity" evidence="1">
    <location>
        <begin position="59"/>
        <end position="69"/>
    </location>
</feature>
<dbReference type="Proteomes" id="UP000290189">
    <property type="component" value="Unassembled WGS sequence"/>
</dbReference>
<keyword evidence="5" id="KW-1185">Reference proteome</keyword>
<evidence type="ECO:0000259" key="2">
    <source>
        <dbReference type="PROSITE" id="PS50003"/>
    </source>
</evidence>
<accession>A0A0G4II15</accession>
<sequence>MAPGELLMEPTRATLVANPAPADGERHRRTTMLSAFLSRRNTGSQQQQQRRPSTVNWQTSTSPAAPVSSAPASAGILLSTQVTCKDASVLLTVTERAVVESPGKSRPFVDVYAVARDPSDANVVTVHWIKSSAGGVGAKVKIVGVRDYVSVRRYRCASSEDCDNVMVALECLVRRAWQSLCESSIMPAPEIYQAHAFVDKLNRKGVLQNRVLAVSNEWVYNLECGYGPVTIKNAKWAVPIKAIVELSVSRHNRMPLLAMTMDPAAMGAAADKTRALGGEHAPKSQHQFCFYSMALLENFITVIRTLSFASNHTGLKVVVSDDAKRRESVSPERSTSVAGNHAMQGFLLKHRKNKKGKPHRRFVRVNTGDGTIAWSESELASKVLHGKILSFEESRAAGDAPFSFAVRTDAKVLFFVAESEGDYTAWCTAFRSIHRRGSNAELEPQ</sequence>
<dbReference type="Proteomes" id="UP000039324">
    <property type="component" value="Unassembled WGS sequence"/>
</dbReference>
<reference evidence="3 5" key="1">
    <citation type="submission" date="2015-02" db="EMBL/GenBank/DDBJ databases">
        <authorList>
            <person name="Chooi Y.-H."/>
        </authorList>
    </citation>
    <scope>NUCLEOTIDE SEQUENCE [LARGE SCALE GENOMIC DNA]</scope>
    <source>
        <strain evidence="3">E3</strain>
    </source>
</reference>
<dbReference type="Pfam" id="PF00169">
    <property type="entry name" value="PH"/>
    <property type="match status" value="1"/>
</dbReference>
<evidence type="ECO:0000256" key="1">
    <source>
        <dbReference type="SAM" id="MobiDB-lite"/>
    </source>
</evidence>
<dbReference type="SMART" id="SM00233">
    <property type="entry name" value="PH"/>
    <property type="match status" value="1"/>
</dbReference>
<feature type="compositionally biased region" description="Polar residues" evidence="1">
    <location>
        <begin position="39"/>
        <end position="58"/>
    </location>
</feature>